<proteinExistence type="predicted"/>
<organism evidence="2 3">
    <name type="scientific">Sphaerisporangium corydalis</name>
    <dbReference type="NCBI Taxonomy" id="1441875"/>
    <lineage>
        <taxon>Bacteria</taxon>
        <taxon>Bacillati</taxon>
        <taxon>Actinomycetota</taxon>
        <taxon>Actinomycetes</taxon>
        <taxon>Streptosporangiales</taxon>
        <taxon>Streptosporangiaceae</taxon>
        <taxon>Sphaerisporangium</taxon>
    </lineage>
</organism>
<keyword evidence="3" id="KW-1185">Reference proteome</keyword>
<gene>
    <name evidence="2" type="ORF">ACFO8L_19080</name>
</gene>
<protein>
    <submittedName>
        <fullName evidence="2">Uncharacterized protein</fullName>
    </submittedName>
</protein>
<feature type="transmembrane region" description="Helical" evidence="1">
    <location>
        <begin position="57"/>
        <end position="75"/>
    </location>
</feature>
<accession>A0ABV9EF73</accession>
<reference evidence="3" key="1">
    <citation type="journal article" date="2019" name="Int. J. Syst. Evol. Microbiol.">
        <title>The Global Catalogue of Microorganisms (GCM) 10K type strain sequencing project: providing services to taxonomists for standard genome sequencing and annotation.</title>
        <authorList>
            <consortium name="The Broad Institute Genomics Platform"/>
            <consortium name="The Broad Institute Genome Sequencing Center for Infectious Disease"/>
            <person name="Wu L."/>
            <person name="Ma J."/>
        </authorList>
    </citation>
    <scope>NUCLEOTIDE SEQUENCE [LARGE SCALE GENOMIC DNA]</scope>
    <source>
        <strain evidence="3">CCUG 49560</strain>
    </source>
</reference>
<keyword evidence="1" id="KW-1133">Transmembrane helix</keyword>
<name>A0ABV9EF73_9ACTN</name>
<feature type="transmembrane region" description="Helical" evidence="1">
    <location>
        <begin position="95"/>
        <end position="115"/>
    </location>
</feature>
<feature type="transmembrane region" description="Helical" evidence="1">
    <location>
        <begin position="24"/>
        <end position="45"/>
    </location>
</feature>
<feature type="transmembrane region" description="Helical" evidence="1">
    <location>
        <begin position="127"/>
        <end position="147"/>
    </location>
</feature>
<evidence type="ECO:0000313" key="2">
    <source>
        <dbReference type="EMBL" id="MFC4588201.1"/>
    </source>
</evidence>
<sequence length="158" mass="17481">MNAQDAQTALHDIRRLQDKTRDELARQLFSLPYMALMAVGLFIGYASSDLPGSWDDVAVVLGFGLFIGVVVVQHLRMCRASVRPRFLWVPERLELVFYLSWAASPLVFFLVARWVAEALGLPATDTLAAAVTALAYVAATPLFRGIVKSIMQRQDGRG</sequence>
<evidence type="ECO:0000256" key="1">
    <source>
        <dbReference type="SAM" id="Phobius"/>
    </source>
</evidence>
<dbReference type="EMBL" id="JBHSFN010000011">
    <property type="protein sequence ID" value="MFC4588201.1"/>
    <property type="molecule type" value="Genomic_DNA"/>
</dbReference>
<keyword evidence="1" id="KW-0472">Membrane</keyword>
<keyword evidence="1" id="KW-0812">Transmembrane</keyword>
<dbReference type="RefSeq" id="WP_262844459.1">
    <property type="nucleotide sequence ID" value="NZ_JANZYP010000029.1"/>
</dbReference>
<dbReference type="Proteomes" id="UP001595891">
    <property type="component" value="Unassembled WGS sequence"/>
</dbReference>
<comment type="caution">
    <text evidence="2">The sequence shown here is derived from an EMBL/GenBank/DDBJ whole genome shotgun (WGS) entry which is preliminary data.</text>
</comment>
<evidence type="ECO:0000313" key="3">
    <source>
        <dbReference type="Proteomes" id="UP001595891"/>
    </source>
</evidence>